<feature type="compositionally biased region" description="Basic and acidic residues" evidence="1">
    <location>
        <begin position="870"/>
        <end position="928"/>
    </location>
</feature>
<dbReference type="PANTHER" id="PTHR14435:SF2">
    <property type="entry name" value="ZINC FINGER PROTEIN 106"/>
    <property type="match status" value="1"/>
</dbReference>
<proteinExistence type="predicted"/>
<feature type="compositionally biased region" description="Polar residues" evidence="1">
    <location>
        <begin position="149"/>
        <end position="168"/>
    </location>
</feature>
<feature type="region of interest" description="Disordered" evidence="1">
    <location>
        <begin position="1"/>
        <end position="46"/>
    </location>
</feature>
<dbReference type="Proteomes" id="UP001107558">
    <property type="component" value="Chromosome 3"/>
</dbReference>
<dbReference type="InterPro" id="IPR015943">
    <property type="entry name" value="WD40/YVTN_repeat-like_dom_sf"/>
</dbReference>
<feature type="compositionally biased region" description="Polar residues" evidence="1">
    <location>
        <begin position="1"/>
        <end position="10"/>
    </location>
</feature>
<feature type="region of interest" description="Disordered" evidence="1">
    <location>
        <begin position="507"/>
        <end position="655"/>
    </location>
</feature>
<feature type="compositionally biased region" description="Basic and acidic residues" evidence="1">
    <location>
        <begin position="319"/>
        <end position="332"/>
    </location>
</feature>
<evidence type="ECO:0000313" key="3">
    <source>
        <dbReference type="Proteomes" id="UP001107558"/>
    </source>
</evidence>
<feature type="compositionally biased region" description="Basic and acidic residues" evidence="1">
    <location>
        <begin position="574"/>
        <end position="586"/>
    </location>
</feature>
<protein>
    <submittedName>
        <fullName evidence="2">Uncharacterized protein</fullName>
    </submittedName>
</protein>
<feature type="compositionally biased region" description="Polar residues" evidence="1">
    <location>
        <begin position="507"/>
        <end position="533"/>
    </location>
</feature>
<feature type="region of interest" description="Disordered" evidence="1">
    <location>
        <begin position="796"/>
        <end position="973"/>
    </location>
</feature>
<feature type="compositionally biased region" description="Basic and acidic residues" evidence="1">
    <location>
        <begin position="605"/>
        <end position="628"/>
    </location>
</feature>
<reference evidence="2" key="1">
    <citation type="submission" date="2021-03" db="EMBL/GenBank/DDBJ databases">
        <title>Chromosome level genome of the anhydrobiotic midge Polypedilum vanderplanki.</title>
        <authorList>
            <person name="Yoshida Y."/>
            <person name="Kikawada T."/>
            <person name="Gusev O."/>
        </authorList>
    </citation>
    <scope>NUCLEOTIDE SEQUENCE</scope>
    <source>
        <strain evidence="2">NIAS01</strain>
        <tissue evidence="2">Whole body or cell culture</tissue>
    </source>
</reference>
<feature type="region of interest" description="Disordered" evidence="1">
    <location>
        <begin position="61"/>
        <end position="168"/>
    </location>
</feature>
<evidence type="ECO:0000256" key="1">
    <source>
        <dbReference type="SAM" id="MobiDB-lite"/>
    </source>
</evidence>
<feature type="compositionally biased region" description="Low complexity" evidence="1">
    <location>
        <begin position="85"/>
        <end position="103"/>
    </location>
</feature>
<feature type="compositionally biased region" description="Basic and acidic residues" evidence="1">
    <location>
        <begin position="709"/>
        <end position="722"/>
    </location>
</feature>
<feature type="compositionally biased region" description="Basic and acidic residues" evidence="1">
    <location>
        <begin position="939"/>
        <end position="955"/>
    </location>
</feature>
<organism evidence="2 3">
    <name type="scientific">Polypedilum vanderplanki</name>
    <name type="common">Sleeping chironomid midge</name>
    <dbReference type="NCBI Taxonomy" id="319348"/>
    <lineage>
        <taxon>Eukaryota</taxon>
        <taxon>Metazoa</taxon>
        <taxon>Ecdysozoa</taxon>
        <taxon>Arthropoda</taxon>
        <taxon>Hexapoda</taxon>
        <taxon>Insecta</taxon>
        <taxon>Pterygota</taxon>
        <taxon>Neoptera</taxon>
        <taxon>Endopterygota</taxon>
        <taxon>Diptera</taxon>
        <taxon>Nematocera</taxon>
        <taxon>Chironomoidea</taxon>
        <taxon>Chironomidae</taxon>
        <taxon>Chironominae</taxon>
        <taxon>Polypedilum</taxon>
        <taxon>Polypedilum</taxon>
    </lineage>
</organism>
<feature type="compositionally biased region" description="Basic and acidic residues" evidence="1">
    <location>
        <begin position="637"/>
        <end position="655"/>
    </location>
</feature>
<feature type="compositionally biased region" description="Basic and acidic residues" evidence="1">
    <location>
        <begin position="964"/>
        <end position="973"/>
    </location>
</feature>
<feature type="region of interest" description="Disordered" evidence="1">
    <location>
        <begin position="693"/>
        <end position="722"/>
    </location>
</feature>
<sequence length="1403" mass="160919">MSFNNRNLNPNIWDCRNSQPFGNNPSNFFPNNNSSNFPRQNFNPQQHFNKNQIRPLLNISVQPPLPQEPRNFNRNRPGPACRTINNNNFLNPPNPHHSNNKWNINRKDDRDFTGDSPNNNNGERSKRRDSFNESPNDTDSRPKSLVEQLKSTMKKNSTSQNNSADTNESIDACARNASKKFFSQLKTMDRDNVKELINNPKQPHRKAVMSIQAREKLREVVKKQLKTLGSGAEDQEDVTFDVEESVNCENIPETLIAQIGRTVDIDLNVEDMDLQNEIEDEAIVDKDMEVVEKNLGNDFLFGSEMLLMNGFSLLGESEHETESDIKLPDDNRLLPPPPLPSEPISKPPEPVPPPNESVDAAFSSSNKPWTVVTPKTTSQRLNEDFEMNSSRNPDPPPSFPMETQPIQVIVSQPVVQSQILPAETLINTTNIIDVSNKVQNISLPENLLLAAVKTDLPEKLPISKITVSPLPHAQQIKIENTNNLTADKEQQVMATPNINMTSTPVDQAASANVNQSQNDSEMSNVDKNGINNFKDNDQKQRANETYGDYKRRILGMEKSRDDNNFNKPRPRSQQRRDYDDDDRSSRNADNNSWISNKMRNNNNNGERKSRFEMNRGRNKNQKNDRRNYENNSSAGSSRDRDRDRNNQWDRRRDDRDEEMKDAFNYRFNNSSVDADPDRLSNILKPKQMQFKGSFNKRTGFNHNNIHRSPSRERTPANNSVEREFADPSSIVSDVRPCYHTLKKIIEIDNELSKIHDKIHGIDKVIANLQSERVTYQKNVTRMMHDRKVLFDNLLKRSMMNETSPSERQEPKEKKKRRITDDDEDKPSQSANNTPSTPCKSLVNKKLQDILDQKKRKNDETTTSTSQTTEEEIKKKKKFDLIEEPKTAHQKQREEEEKQRNKRIEEIRRQKQERLEKKARDQRRLEEQNMKLSNDFIPVIRKDPRDKSVDITKGKSEQQQSSSKTKVDKSEQSKDVDKMLIKFSDAINPANYTIKKFDLKLKTVTLDEKIIEQFKTHNYPEFTIEDWTNMSNQRPINNSENREKSKEKEKGKKATEEVKVKNEDIKPKVNEHSAEKDPLAIDEHDIINPPTTPGSHLTMDDDDVSMASSNANDIDYSEWAGLFEAHTNPIVYLQNIDGRYMVCASECGKLYKYRLKTGKCEAVFSTHTEICNSFLFSEREQSIYTASSDGKSYRVKFKSFISDESKDFNEPLQIIEKSKYFIYVGAKSGKIFKIKFDMSGEDEPLCCVDSFLLCMKASKEGSRHILIVSSRNNPIQIRDANEGLLLRTLSNDLANVNIYDMLIEGSTIYCGSNLHEIFAIDFTTGALKSKRSMSGAGAICVKLFKEYLIAACYDGNIYIFNIKNDDDAVNIAGPSKMILSMDLWNNKIIASTKDTTLKIMNIPT</sequence>
<feature type="compositionally biased region" description="Polar residues" evidence="1">
    <location>
        <begin position="827"/>
        <end position="838"/>
    </location>
</feature>
<feature type="compositionally biased region" description="Basic and acidic residues" evidence="1">
    <location>
        <begin position="534"/>
        <end position="564"/>
    </location>
</feature>
<dbReference type="EMBL" id="JADBJN010000003">
    <property type="protein sequence ID" value="KAG5672597.1"/>
    <property type="molecule type" value="Genomic_DNA"/>
</dbReference>
<feature type="compositionally biased region" description="Pro residues" evidence="1">
    <location>
        <begin position="334"/>
        <end position="355"/>
    </location>
</feature>
<comment type="caution">
    <text evidence="2">The sequence shown here is derived from an EMBL/GenBank/DDBJ whole genome shotgun (WGS) entry which is preliminary data.</text>
</comment>
<feature type="compositionally biased region" description="Low complexity" evidence="1">
    <location>
        <begin position="587"/>
        <end position="604"/>
    </location>
</feature>
<name>A0A9J6BSL0_POLVA</name>
<dbReference type="Gene3D" id="2.130.10.10">
    <property type="entry name" value="YVTN repeat-like/Quinoprotein amine dehydrogenase"/>
    <property type="match status" value="2"/>
</dbReference>
<keyword evidence="3" id="KW-1185">Reference proteome</keyword>
<feature type="compositionally biased region" description="Low complexity" evidence="1">
    <location>
        <begin position="17"/>
        <end position="44"/>
    </location>
</feature>
<feature type="compositionally biased region" description="Basic and acidic residues" evidence="1">
    <location>
        <begin position="1039"/>
        <end position="1057"/>
    </location>
</feature>
<feature type="compositionally biased region" description="Polar residues" evidence="1">
    <location>
        <begin position="693"/>
        <end position="707"/>
    </location>
</feature>
<dbReference type="InterPro" id="IPR042622">
    <property type="entry name" value="Znf106"/>
</dbReference>
<feature type="compositionally biased region" description="Polar residues" evidence="1">
    <location>
        <begin position="362"/>
        <end position="380"/>
    </location>
</feature>
<feature type="compositionally biased region" description="Basic and acidic residues" evidence="1">
    <location>
        <begin position="845"/>
        <end position="859"/>
    </location>
</feature>
<accession>A0A9J6BSL0</accession>
<feature type="region of interest" description="Disordered" evidence="1">
    <location>
        <begin position="1030"/>
        <end position="1057"/>
    </location>
</feature>
<dbReference type="SUPFAM" id="SSF50978">
    <property type="entry name" value="WD40 repeat-like"/>
    <property type="match status" value="1"/>
</dbReference>
<dbReference type="GO" id="GO:0003723">
    <property type="term" value="F:RNA binding"/>
    <property type="evidence" value="ECO:0007669"/>
    <property type="project" value="InterPro"/>
</dbReference>
<dbReference type="OrthoDB" id="10002522at2759"/>
<feature type="region of interest" description="Disordered" evidence="1">
    <location>
        <begin position="319"/>
        <end position="396"/>
    </location>
</feature>
<evidence type="ECO:0000313" key="2">
    <source>
        <dbReference type="EMBL" id="KAG5672597.1"/>
    </source>
</evidence>
<dbReference type="InterPro" id="IPR036322">
    <property type="entry name" value="WD40_repeat_dom_sf"/>
</dbReference>
<dbReference type="PANTHER" id="PTHR14435">
    <property type="entry name" value="ZINC FINGER PROTEIN 106"/>
    <property type="match status" value="1"/>
</dbReference>
<gene>
    <name evidence="2" type="ORF">PVAND_002713</name>
</gene>